<evidence type="ECO:0000313" key="8">
    <source>
        <dbReference type="EMBL" id="UOB18462.1"/>
    </source>
</evidence>
<proteinExistence type="inferred from homology"/>
<dbReference type="Gene3D" id="1.25.40.390">
    <property type="match status" value="1"/>
</dbReference>
<reference evidence="8" key="1">
    <citation type="submission" date="2022-03" db="EMBL/GenBank/DDBJ databases">
        <title>Description of Abyssus ytuae gen. nov., sp. nov., a novel member of the family Flavobacteriaceae isolated from the sediment of Mariana Trench.</title>
        <authorList>
            <person name="Zhang J."/>
            <person name="Xu X."/>
        </authorList>
    </citation>
    <scope>NUCLEOTIDE SEQUENCE</scope>
    <source>
        <strain evidence="8">MT3330</strain>
    </source>
</reference>
<evidence type="ECO:0000259" key="7">
    <source>
        <dbReference type="Pfam" id="PF14322"/>
    </source>
</evidence>
<gene>
    <name evidence="8" type="ORF">MQE35_04020</name>
</gene>
<evidence type="ECO:0000256" key="3">
    <source>
        <dbReference type="ARBA" id="ARBA00022729"/>
    </source>
</evidence>
<protein>
    <submittedName>
        <fullName evidence="8">RagB/SusD family nutrient uptake outer membrane protein</fullName>
    </submittedName>
</protein>
<dbReference type="KEGG" id="fbm:MQE35_04020"/>
<dbReference type="GO" id="GO:0009279">
    <property type="term" value="C:cell outer membrane"/>
    <property type="evidence" value="ECO:0007669"/>
    <property type="project" value="UniProtKB-SubCell"/>
</dbReference>
<keyword evidence="9" id="KW-1185">Reference proteome</keyword>
<evidence type="ECO:0000256" key="2">
    <source>
        <dbReference type="ARBA" id="ARBA00006275"/>
    </source>
</evidence>
<name>A0A9E7CUH9_9FLAO</name>
<dbReference type="RefSeq" id="WP_255844698.1">
    <property type="nucleotide sequence ID" value="NZ_CP094358.1"/>
</dbReference>
<accession>A0A9E7CUH9</accession>
<dbReference type="InterPro" id="IPR012944">
    <property type="entry name" value="SusD_RagB_dom"/>
</dbReference>
<keyword evidence="3" id="KW-0732">Signal</keyword>
<evidence type="ECO:0000256" key="4">
    <source>
        <dbReference type="ARBA" id="ARBA00023136"/>
    </source>
</evidence>
<dbReference type="Pfam" id="PF07980">
    <property type="entry name" value="SusD_RagB"/>
    <property type="match status" value="1"/>
</dbReference>
<evidence type="ECO:0000256" key="5">
    <source>
        <dbReference type="ARBA" id="ARBA00023237"/>
    </source>
</evidence>
<dbReference type="SUPFAM" id="SSF48452">
    <property type="entry name" value="TPR-like"/>
    <property type="match status" value="1"/>
</dbReference>
<evidence type="ECO:0000256" key="1">
    <source>
        <dbReference type="ARBA" id="ARBA00004442"/>
    </source>
</evidence>
<feature type="domain" description="RagB/SusD" evidence="6">
    <location>
        <begin position="317"/>
        <end position="627"/>
    </location>
</feature>
<comment type="subcellular location">
    <subcellularLocation>
        <location evidence="1">Cell outer membrane</location>
    </subcellularLocation>
</comment>
<dbReference type="InterPro" id="IPR011990">
    <property type="entry name" value="TPR-like_helical_dom_sf"/>
</dbReference>
<dbReference type="PROSITE" id="PS51257">
    <property type="entry name" value="PROKAR_LIPOPROTEIN"/>
    <property type="match status" value="1"/>
</dbReference>
<evidence type="ECO:0000259" key="6">
    <source>
        <dbReference type="Pfam" id="PF07980"/>
    </source>
</evidence>
<evidence type="ECO:0000313" key="9">
    <source>
        <dbReference type="Proteomes" id="UP000831290"/>
    </source>
</evidence>
<dbReference type="EMBL" id="CP094358">
    <property type="protein sequence ID" value="UOB18462.1"/>
    <property type="molecule type" value="Genomic_DNA"/>
</dbReference>
<organism evidence="8 9">
    <name type="scientific">Abyssalbus ytuae</name>
    <dbReference type="NCBI Taxonomy" id="2926907"/>
    <lineage>
        <taxon>Bacteria</taxon>
        <taxon>Pseudomonadati</taxon>
        <taxon>Bacteroidota</taxon>
        <taxon>Flavobacteriia</taxon>
        <taxon>Flavobacteriales</taxon>
        <taxon>Flavobacteriaceae</taxon>
        <taxon>Abyssalbus</taxon>
    </lineage>
</organism>
<dbReference type="Proteomes" id="UP000831290">
    <property type="component" value="Chromosome"/>
</dbReference>
<keyword evidence="5" id="KW-0998">Cell outer membrane</keyword>
<feature type="domain" description="SusD-like N-terminal" evidence="7">
    <location>
        <begin position="21"/>
        <end position="230"/>
    </location>
</feature>
<sequence length="627" mass="71933">MRNIIYLPLIVLTVIFMSCEDYLDVVPDDVATLDHAFSDEVQAKKYLFTCYSYIPNATRLHEMPGWLTGDEFWVNGLRIENVEKPITIARNGQNTNEPLLNYYEGREGGWSLFRGIRTCNTFIDNIDDVRNMDDVDKRRWKAEVKFLKAYYHYFLMRMYGPIPLVDDNLPVNAEPEEVRTLRRPFDDCVDFIVTLLDEAAEDLPSSILNTTEELGRITKPIALALKSEVLLTAASPLFNGNPDYVSFINSDGSAFFSPYDNEKWKRAADASLEAIQEAESAGHMLYQFSDLITPVPSDRTILKLTLRGRATDRWNSEIIWGNTASSDLQSQAQPNFFTEGQTKVGQWLAPTFKIVKQYYTNHGVPINEDKEWVNRDILSLKTATASESLDIKEGANVPLIHFEREPRFYADLGFNNGTWFGQGKLNESDMHIVNSFNGAASAKGSINNFSITGYFAKKVINYKNTFSENGSYTAVRYTFPFIRLAGLYLNYAEALNEYQGPSSEVYNYIDKVRNRAGLQGVVESWNDYAIDAGKPTTQDGLRDIIQKERLIEFSFENHRYWDLRRWKLLSNYMNGPIEGWNATAETENDFYTLITIYDQKFSFRDYLWPIRAETLSVNTNLVQNPGW</sequence>
<keyword evidence="4" id="KW-0472">Membrane</keyword>
<dbReference type="Pfam" id="PF14322">
    <property type="entry name" value="SusD-like_3"/>
    <property type="match status" value="1"/>
</dbReference>
<dbReference type="InterPro" id="IPR033985">
    <property type="entry name" value="SusD-like_N"/>
</dbReference>
<dbReference type="AlphaFoldDB" id="A0A9E7CUH9"/>
<comment type="similarity">
    <text evidence="2">Belongs to the SusD family.</text>
</comment>